<evidence type="ECO:0000313" key="2">
    <source>
        <dbReference type="EMBL" id="TCZ72170.1"/>
    </source>
</evidence>
<sequence>MSPFLRILLAVLLLPVAAAAQDDTLLFVEPGISLRYNPAHFQVLRYYGHPGDKASYDLLYSADTSRRVELHIESKRPDRPGSMALLDSLLGIQAMEMKDDSVIRILARDTAARHLAGFSCLRFVMFNRDNGDTATALVAAHLGADDYTLVYYTAKGDRGVAADDAVLAALLGRFQSYSEEALAAEATALQKRYTVLLRRDRDCAADPMGKAAWCGTVTVQQPLAHLVVGAEVGTSVRNLFTSTDGRSVRVRSNNRKKGPVSEQGVLVVAAPSGNRVKLPFSIRFTNP</sequence>
<gene>
    <name evidence="2" type="ORF">E0486_08750</name>
</gene>
<feature type="chain" id="PRO_5020936302" evidence="1">
    <location>
        <begin position="21"/>
        <end position="287"/>
    </location>
</feature>
<evidence type="ECO:0000256" key="1">
    <source>
        <dbReference type="SAM" id="SignalP"/>
    </source>
</evidence>
<name>A0A4R4E4M4_9BACT</name>
<dbReference type="AlphaFoldDB" id="A0A4R4E4M4"/>
<keyword evidence="1" id="KW-0732">Signal</keyword>
<proteinExistence type="predicted"/>
<reference evidence="2 3" key="1">
    <citation type="submission" date="2019-03" db="EMBL/GenBank/DDBJ databases">
        <authorList>
            <person name="Kim M.K.M."/>
        </authorList>
    </citation>
    <scope>NUCLEOTIDE SEQUENCE [LARGE SCALE GENOMIC DNA]</scope>
    <source>
        <strain evidence="2 3">17J68-15</strain>
    </source>
</reference>
<feature type="signal peptide" evidence="1">
    <location>
        <begin position="1"/>
        <end position="20"/>
    </location>
</feature>
<comment type="caution">
    <text evidence="2">The sequence shown here is derived from an EMBL/GenBank/DDBJ whole genome shotgun (WGS) entry which is preliminary data.</text>
</comment>
<accession>A0A4R4E4M4</accession>
<dbReference type="EMBL" id="SKFH01000011">
    <property type="protein sequence ID" value="TCZ72170.1"/>
    <property type="molecule type" value="Genomic_DNA"/>
</dbReference>
<dbReference type="RefSeq" id="WP_131851784.1">
    <property type="nucleotide sequence ID" value="NZ_SKFH01000011.1"/>
</dbReference>
<dbReference type="Proteomes" id="UP000295164">
    <property type="component" value="Unassembled WGS sequence"/>
</dbReference>
<evidence type="ECO:0000313" key="3">
    <source>
        <dbReference type="Proteomes" id="UP000295164"/>
    </source>
</evidence>
<protein>
    <submittedName>
        <fullName evidence="2">Uncharacterized protein</fullName>
    </submittedName>
</protein>
<organism evidence="2 3">
    <name type="scientific">Flaviaesturariibacter aridisoli</name>
    <dbReference type="NCBI Taxonomy" id="2545761"/>
    <lineage>
        <taxon>Bacteria</taxon>
        <taxon>Pseudomonadati</taxon>
        <taxon>Bacteroidota</taxon>
        <taxon>Chitinophagia</taxon>
        <taxon>Chitinophagales</taxon>
        <taxon>Chitinophagaceae</taxon>
        <taxon>Flaviaestuariibacter</taxon>
    </lineage>
</organism>
<keyword evidence="3" id="KW-1185">Reference proteome</keyword>